<dbReference type="RefSeq" id="WP_123176788.1">
    <property type="nucleotide sequence ID" value="NZ_QWDD01000001.1"/>
</dbReference>
<organism evidence="2 3">
    <name type="scientific">Methylocystis hirsuta</name>
    <dbReference type="NCBI Taxonomy" id="369798"/>
    <lineage>
        <taxon>Bacteria</taxon>
        <taxon>Pseudomonadati</taxon>
        <taxon>Pseudomonadota</taxon>
        <taxon>Alphaproteobacteria</taxon>
        <taxon>Hyphomicrobiales</taxon>
        <taxon>Methylocystaceae</taxon>
        <taxon>Methylocystis</taxon>
    </lineage>
</organism>
<protein>
    <submittedName>
        <fullName evidence="2">DUF4169 family protein</fullName>
    </submittedName>
</protein>
<feature type="region of interest" description="Disordered" evidence="1">
    <location>
        <begin position="1"/>
        <end position="43"/>
    </location>
</feature>
<gene>
    <name evidence="2" type="ORF">D1O30_16125</name>
</gene>
<dbReference type="Proteomes" id="UP000268623">
    <property type="component" value="Unassembled WGS sequence"/>
</dbReference>
<keyword evidence="3" id="KW-1185">Reference proteome</keyword>
<reference evidence="2 3" key="1">
    <citation type="submission" date="2018-08" db="EMBL/GenBank/DDBJ databases">
        <title>Genome sequence of Methylocystis hirsuta CSC1, a methanotroph able to accumulate PHAs.</title>
        <authorList>
            <person name="Bordel S."/>
            <person name="Rodriguez E."/>
            <person name="Gancedo J."/>
            <person name="Munoz R."/>
        </authorList>
    </citation>
    <scope>NUCLEOTIDE SEQUENCE [LARGE SCALE GENOMIC DNA]</scope>
    <source>
        <strain evidence="2 3">CSC1</strain>
    </source>
</reference>
<feature type="compositionally biased region" description="Basic and acidic residues" evidence="1">
    <location>
        <begin position="12"/>
        <end position="24"/>
    </location>
</feature>
<evidence type="ECO:0000256" key="1">
    <source>
        <dbReference type="SAM" id="MobiDB-lite"/>
    </source>
</evidence>
<proteinExistence type="predicted"/>
<dbReference type="AlphaFoldDB" id="A0A3M9XRL4"/>
<accession>A0A3M9XRL4</accession>
<evidence type="ECO:0000313" key="3">
    <source>
        <dbReference type="Proteomes" id="UP000268623"/>
    </source>
</evidence>
<comment type="caution">
    <text evidence="2">The sequence shown here is derived from an EMBL/GenBank/DDBJ whole genome shotgun (WGS) entry which is preliminary data.</text>
</comment>
<sequence>MGDVVNLRRARKERDRRVKDDAAQAKRAAFGRSKSERELTAAQAQLESARLEAHRREREEADDQA</sequence>
<name>A0A3M9XRL4_9HYPH</name>
<dbReference type="EMBL" id="QWDD01000001">
    <property type="protein sequence ID" value="RNJ50883.1"/>
    <property type="molecule type" value="Genomic_DNA"/>
</dbReference>
<evidence type="ECO:0000313" key="2">
    <source>
        <dbReference type="EMBL" id="RNJ50883.1"/>
    </source>
</evidence>
<dbReference type="InterPro" id="IPR025227">
    <property type="entry name" value="DUF4169"/>
</dbReference>
<dbReference type="Pfam" id="PF13770">
    <property type="entry name" value="DUF4169"/>
    <property type="match status" value="1"/>
</dbReference>